<keyword evidence="1" id="KW-1133">Transmembrane helix</keyword>
<proteinExistence type="predicted"/>
<feature type="transmembrane region" description="Helical" evidence="1">
    <location>
        <begin position="78"/>
        <end position="96"/>
    </location>
</feature>
<organism evidence="2 3">
    <name type="scientific">Paraburkholderia bryophila</name>
    <dbReference type="NCBI Taxonomy" id="420952"/>
    <lineage>
        <taxon>Bacteria</taxon>
        <taxon>Pseudomonadati</taxon>
        <taxon>Pseudomonadota</taxon>
        <taxon>Betaproteobacteria</taxon>
        <taxon>Burkholderiales</taxon>
        <taxon>Burkholderiaceae</taxon>
        <taxon>Paraburkholderia</taxon>
    </lineage>
</organism>
<gene>
    <name evidence="2" type="ORF">GGD40_007243</name>
</gene>
<dbReference type="RefSeq" id="WP_179746865.1">
    <property type="nucleotide sequence ID" value="NZ_JACCAS010000002.1"/>
</dbReference>
<comment type="caution">
    <text evidence="2">The sequence shown here is derived from an EMBL/GenBank/DDBJ whole genome shotgun (WGS) entry which is preliminary data.</text>
</comment>
<evidence type="ECO:0000256" key="1">
    <source>
        <dbReference type="SAM" id="Phobius"/>
    </source>
</evidence>
<dbReference type="EMBL" id="JACCAS010000002">
    <property type="protein sequence ID" value="NYH27672.1"/>
    <property type="molecule type" value="Genomic_DNA"/>
</dbReference>
<keyword evidence="1" id="KW-0812">Transmembrane</keyword>
<evidence type="ECO:0000313" key="2">
    <source>
        <dbReference type="EMBL" id="NYH27672.1"/>
    </source>
</evidence>
<keyword evidence="1" id="KW-0472">Membrane</keyword>
<feature type="transmembrane region" description="Helical" evidence="1">
    <location>
        <begin position="25"/>
        <end position="43"/>
    </location>
</feature>
<keyword evidence="3" id="KW-1185">Reference proteome</keyword>
<sequence length="126" mass="13951">MFLLAPLSLLWIPYGRPFLARLNTSAILIVMTFIALRFGALALTRMQTSTTWIESHTIGATFWLTREPNITLGRREKLMQLLAVILLGPALIAYMTGWNRTLSIVGMAAGILLVVLSLILAAKRTP</sequence>
<evidence type="ECO:0000313" key="3">
    <source>
        <dbReference type="Proteomes" id="UP000540929"/>
    </source>
</evidence>
<name>A0A7Y9WV92_9BURK</name>
<accession>A0A7Y9WV92</accession>
<dbReference type="AlphaFoldDB" id="A0A7Y9WV92"/>
<protein>
    <submittedName>
        <fullName evidence="2">Putative membrane protein</fullName>
    </submittedName>
</protein>
<feature type="transmembrane region" description="Helical" evidence="1">
    <location>
        <begin position="102"/>
        <end position="122"/>
    </location>
</feature>
<dbReference type="Proteomes" id="UP000540929">
    <property type="component" value="Unassembled WGS sequence"/>
</dbReference>
<reference evidence="2 3" key="1">
    <citation type="submission" date="2020-07" db="EMBL/GenBank/DDBJ databases">
        <title>Exploring microbial biodiversity for novel pathways involved in the catabolism of aromatic compounds derived from lignin.</title>
        <authorList>
            <person name="Elkins J."/>
        </authorList>
    </citation>
    <scope>NUCLEOTIDE SEQUENCE [LARGE SCALE GENOMIC DNA]</scope>
    <source>
        <strain evidence="2 3">H2C3C</strain>
    </source>
</reference>